<feature type="region of interest" description="Disordered" evidence="5">
    <location>
        <begin position="66"/>
        <end position="106"/>
    </location>
</feature>
<name>A0A8T0GYI3_CERPU</name>
<keyword evidence="4" id="KW-0067">ATP-binding</keyword>
<feature type="compositionally biased region" description="Low complexity" evidence="5">
    <location>
        <begin position="24"/>
        <end position="33"/>
    </location>
</feature>
<evidence type="ECO:0000256" key="1">
    <source>
        <dbReference type="ARBA" id="ARBA00009283"/>
    </source>
</evidence>
<keyword evidence="8" id="KW-1185">Reference proteome</keyword>
<evidence type="ECO:0000256" key="5">
    <source>
        <dbReference type="SAM" id="MobiDB-lite"/>
    </source>
</evidence>
<evidence type="ECO:0000256" key="2">
    <source>
        <dbReference type="ARBA" id="ARBA00022801"/>
    </source>
</evidence>
<evidence type="ECO:0000256" key="6">
    <source>
        <dbReference type="SAM" id="Phobius"/>
    </source>
</evidence>
<evidence type="ECO:0000313" key="7">
    <source>
        <dbReference type="EMBL" id="KAG0564851.1"/>
    </source>
</evidence>
<feature type="region of interest" description="Disordered" evidence="5">
    <location>
        <begin position="1"/>
        <end position="34"/>
    </location>
</feature>
<evidence type="ECO:0000256" key="4">
    <source>
        <dbReference type="PIRSR" id="PIRSR600407-2"/>
    </source>
</evidence>
<feature type="compositionally biased region" description="Polar residues" evidence="5">
    <location>
        <begin position="96"/>
        <end position="106"/>
    </location>
</feature>
<dbReference type="Pfam" id="PF01150">
    <property type="entry name" value="GDA1_CD39"/>
    <property type="match status" value="1"/>
</dbReference>
<feature type="active site" description="Proton acceptor" evidence="3">
    <location>
        <position position="294"/>
    </location>
</feature>
<organism evidence="7 8">
    <name type="scientific">Ceratodon purpureus</name>
    <name type="common">Fire moss</name>
    <name type="synonym">Dicranum purpureum</name>
    <dbReference type="NCBI Taxonomy" id="3225"/>
    <lineage>
        <taxon>Eukaryota</taxon>
        <taxon>Viridiplantae</taxon>
        <taxon>Streptophyta</taxon>
        <taxon>Embryophyta</taxon>
        <taxon>Bryophyta</taxon>
        <taxon>Bryophytina</taxon>
        <taxon>Bryopsida</taxon>
        <taxon>Dicranidae</taxon>
        <taxon>Pseudoditrichales</taxon>
        <taxon>Ditrichaceae</taxon>
        <taxon>Ceratodon</taxon>
    </lineage>
</organism>
<comment type="similarity">
    <text evidence="1">Belongs to the GDA1/CD39 NTPase family.</text>
</comment>
<dbReference type="Proteomes" id="UP000822688">
    <property type="component" value="Chromosome 8"/>
</dbReference>
<keyword evidence="2" id="KW-0378">Hydrolase</keyword>
<dbReference type="EMBL" id="CM026429">
    <property type="protein sequence ID" value="KAG0564851.1"/>
    <property type="molecule type" value="Genomic_DNA"/>
</dbReference>
<dbReference type="CDD" id="cd24043">
    <property type="entry name" value="ASKHA_NBD_AtAPY7-like"/>
    <property type="match status" value="1"/>
</dbReference>
<evidence type="ECO:0008006" key="9">
    <source>
        <dbReference type="Google" id="ProtNLM"/>
    </source>
</evidence>
<proteinExistence type="inferred from homology"/>
<protein>
    <recommendedName>
        <fullName evidence="9">Apyrase</fullName>
    </recommendedName>
</protein>
<dbReference type="OrthoDB" id="6372431at2759"/>
<reference evidence="7" key="1">
    <citation type="submission" date="2020-06" db="EMBL/GenBank/DDBJ databases">
        <title>WGS assembly of Ceratodon purpureus strain R40.</title>
        <authorList>
            <person name="Carey S.B."/>
            <person name="Jenkins J."/>
            <person name="Shu S."/>
            <person name="Lovell J.T."/>
            <person name="Sreedasyam A."/>
            <person name="Maumus F."/>
            <person name="Tiley G.P."/>
            <person name="Fernandez-Pozo N."/>
            <person name="Barry K."/>
            <person name="Chen C."/>
            <person name="Wang M."/>
            <person name="Lipzen A."/>
            <person name="Daum C."/>
            <person name="Saski C.A."/>
            <person name="Payton A.C."/>
            <person name="Mcbreen J.C."/>
            <person name="Conrad R.E."/>
            <person name="Kollar L.M."/>
            <person name="Olsson S."/>
            <person name="Huttunen S."/>
            <person name="Landis J.B."/>
            <person name="Wickett N.J."/>
            <person name="Johnson M.G."/>
            <person name="Rensing S.A."/>
            <person name="Grimwood J."/>
            <person name="Schmutz J."/>
            <person name="Mcdaniel S.F."/>
        </authorList>
    </citation>
    <scope>NUCLEOTIDE SEQUENCE</scope>
    <source>
        <strain evidence="7">R40</strain>
    </source>
</reference>
<dbReference type="InterPro" id="IPR000407">
    <property type="entry name" value="GDA1_CD39_NTPase"/>
</dbReference>
<dbReference type="PANTHER" id="PTHR11782:SF125">
    <property type="entry name" value="APYRASE 7-RELATED"/>
    <property type="match status" value="1"/>
</dbReference>
<dbReference type="Gene3D" id="3.30.420.40">
    <property type="match status" value="1"/>
</dbReference>
<evidence type="ECO:0000256" key="3">
    <source>
        <dbReference type="PIRSR" id="PIRSR600407-1"/>
    </source>
</evidence>
<keyword evidence="6" id="KW-0812">Transmembrane</keyword>
<accession>A0A8T0GYI3</accession>
<evidence type="ECO:0000313" key="8">
    <source>
        <dbReference type="Proteomes" id="UP000822688"/>
    </source>
</evidence>
<dbReference type="GO" id="GO:0009134">
    <property type="term" value="P:nucleoside diphosphate catabolic process"/>
    <property type="evidence" value="ECO:0007669"/>
    <property type="project" value="TreeGrafter"/>
</dbReference>
<dbReference type="AlphaFoldDB" id="A0A8T0GYI3"/>
<dbReference type="PANTHER" id="PTHR11782">
    <property type="entry name" value="ADENOSINE/GUANOSINE DIPHOSPHATASE"/>
    <property type="match status" value="1"/>
</dbReference>
<sequence>MGIGGGSSGSVPPASFSQPPRFPSPANASSASAGQYGRDATFLRGSLSVPAFSTYLKVDTPAENLANGASDVPSSPNLPPLQVNREGFPPRAPKSSKPSNGGNFASGNLPSSPNWWVRGKTAIGFFLTAVLLLYLGFLLGKSYWKTEALQYAIVIDGGSTGTRVHVYAWATSPKDSLPVMVKPTYSRDDSAPWYRVPGQQRAYKRVETEPGLDKTLNNETAVQHALQPLLDWAEKQIPPYARGSTRLFLLATAGLRRLPRIQSESILNNAFLVMQKSPFMCQRKWVKVISGVEEAYYGWIALNYNLGRLGHTPKLPNVGTLDLGGSSFQVTFEPEEVSREYGVNVSVGTTDHHLYAVSHAGYGLNDAFEKSVAQLLRPQASGSTGIVATSNGLIELEHPCLHKGYRKPYVCSTHCMLPPLAFGSQSDGSRDRVAQVELIGGADWKACQALVEKVVNSSHTEKCASPSGCALGKYQPSPEGNFYGLAGFFVVYKFFGLKGNAPLGKLLKKGQKFCELNWKDAQAKVVAQPSIDQYCFRAPYIAALLRQGLHLRDSQVTIGSGDFAWTLGAALWEAGALIPVKTEAEKTRVLANYTNSTISIALLLLFVILGLITCYVVRILRPRRRSYLPRFNPLNSSPGGAHWIQLPLRAHGRLGSLTSNGFGRGDDVKMPHSPVPDAVHGLHNPVFGSMAFNGSSSDREGVQSSTPGMGISASERHQKSAGKMQHKGGYLQSRRTQSREDLSYFISDPHGARV</sequence>
<gene>
    <name evidence="7" type="ORF">KC19_8G145000</name>
</gene>
<feature type="transmembrane region" description="Helical" evidence="6">
    <location>
        <begin position="598"/>
        <end position="620"/>
    </location>
</feature>
<comment type="caution">
    <text evidence="7">The sequence shown here is derived from an EMBL/GenBank/DDBJ whole genome shotgun (WGS) entry which is preliminary data.</text>
</comment>
<feature type="region of interest" description="Disordered" evidence="5">
    <location>
        <begin position="694"/>
        <end position="754"/>
    </location>
</feature>
<keyword evidence="4" id="KW-0547">Nucleotide-binding</keyword>
<dbReference type="GO" id="GO:0016020">
    <property type="term" value="C:membrane"/>
    <property type="evidence" value="ECO:0007669"/>
    <property type="project" value="TreeGrafter"/>
</dbReference>
<dbReference type="Gene3D" id="3.30.420.150">
    <property type="entry name" value="Exopolyphosphatase. Domain 2"/>
    <property type="match status" value="1"/>
</dbReference>
<dbReference type="GO" id="GO:0017110">
    <property type="term" value="F:nucleoside diphosphate phosphatase activity"/>
    <property type="evidence" value="ECO:0007669"/>
    <property type="project" value="TreeGrafter"/>
</dbReference>
<keyword evidence="6" id="KW-0472">Membrane</keyword>
<dbReference type="GO" id="GO:0005524">
    <property type="term" value="F:ATP binding"/>
    <property type="evidence" value="ECO:0007669"/>
    <property type="project" value="UniProtKB-KW"/>
</dbReference>
<feature type="binding site" evidence="4">
    <location>
        <begin position="325"/>
        <end position="329"/>
    </location>
    <ligand>
        <name>ATP</name>
        <dbReference type="ChEBI" id="CHEBI:30616"/>
    </ligand>
</feature>
<keyword evidence="6" id="KW-1133">Transmembrane helix</keyword>
<feature type="compositionally biased region" description="Polar residues" evidence="5">
    <location>
        <begin position="694"/>
        <end position="707"/>
    </location>
</feature>